<keyword evidence="2" id="KW-1185">Reference proteome</keyword>
<dbReference type="AlphaFoldDB" id="A0AAD5JH61"/>
<organism evidence="1 2">
    <name type="scientific">Acer negundo</name>
    <name type="common">Box elder</name>
    <dbReference type="NCBI Taxonomy" id="4023"/>
    <lineage>
        <taxon>Eukaryota</taxon>
        <taxon>Viridiplantae</taxon>
        <taxon>Streptophyta</taxon>
        <taxon>Embryophyta</taxon>
        <taxon>Tracheophyta</taxon>
        <taxon>Spermatophyta</taxon>
        <taxon>Magnoliopsida</taxon>
        <taxon>eudicotyledons</taxon>
        <taxon>Gunneridae</taxon>
        <taxon>Pentapetalae</taxon>
        <taxon>rosids</taxon>
        <taxon>malvids</taxon>
        <taxon>Sapindales</taxon>
        <taxon>Sapindaceae</taxon>
        <taxon>Hippocastanoideae</taxon>
        <taxon>Acereae</taxon>
        <taxon>Acer</taxon>
    </lineage>
</organism>
<dbReference type="PANTHER" id="PTHR47481:SF22">
    <property type="entry name" value="RETROTRANSPOSON GAG DOMAIN-CONTAINING PROTEIN"/>
    <property type="match status" value="1"/>
</dbReference>
<dbReference type="PANTHER" id="PTHR47481">
    <property type="match status" value="1"/>
</dbReference>
<sequence>MGFVNGIRPCPHETITTGDTTTPNPAHHIWVRQDQLLLNAILGSISPSIIPSCDAWTALANIYAKPSRGHIMHLKGVLTNINKENPEDLTVKILIGMSDEFRDISSAVRARDSPISFEELHEKL</sequence>
<reference evidence="1" key="1">
    <citation type="journal article" date="2022" name="Plant J.">
        <title>Strategies of tolerance reflected in two North American maple genomes.</title>
        <authorList>
            <person name="McEvoy S.L."/>
            <person name="Sezen U.U."/>
            <person name="Trouern-Trend A."/>
            <person name="McMahon S.M."/>
            <person name="Schaberg P.G."/>
            <person name="Yang J."/>
            <person name="Wegrzyn J.L."/>
            <person name="Swenson N.G."/>
        </authorList>
    </citation>
    <scope>NUCLEOTIDE SEQUENCE</scope>
    <source>
        <strain evidence="1">91603</strain>
    </source>
</reference>
<dbReference type="Proteomes" id="UP001064489">
    <property type="component" value="Chromosome 9"/>
</dbReference>
<evidence type="ECO:0000313" key="2">
    <source>
        <dbReference type="Proteomes" id="UP001064489"/>
    </source>
</evidence>
<comment type="caution">
    <text evidence="1">The sequence shown here is derived from an EMBL/GenBank/DDBJ whole genome shotgun (WGS) entry which is preliminary data.</text>
</comment>
<dbReference type="EMBL" id="JAJSOW010000001">
    <property type="protein sequence ID" value="KAI9200571.1"/>
    <property type="molecule type" value="Genomic_DNA"/>
</dbReference>
<gene>
    <name evidence="1" type="ORF">LWI28_010014</name>
</gene>
<reference evidence="1" key="2">
    <citation type="submission" date="2023-02" db="EMBL/GenBank/DDBJ databases">
        <authorList>
            <person name="Swenson N.G."/>
            <person name="Wegrzyn J.L."/>
            <person name="Mcevoy S.L."/>
        </authorList>
    </citation>
    <scope>NUCLEOTIDE SEQUENCE</scope>
    <source>
        <strain evidence="1">91603</strain>
        <tissue evidence="1">Leaf</tissue>
    </source>
</reference>
<accession>A0AAD5JH61</accession>
<evidence type="ECO:0000313" key="1">
    <source>
        <dbReference type="EMBL" id="KAI9200571.1"/>
    </source>
</evidence>
<protein>
    <submittedName>
        <fullName evidence="1">Uncharacterized protein</fullName>
    </submittedName>
</protein>
<proteinExistence type="predicted"/>
<name>A0AAD5JH61_ACENE</name>